<sequence length="226" mass="25498">MERSFNLYLERQRGLDEGSLKALKASDTYWYERTCNDFLHAAEELTQKAVRTPPTSSPPHSPLFDVNSDDNGQDRGDVVAQGASLHHALYEDQVEGINHFLAADDTNLVHFQELNQEINWSSGTIDVLVRFDLFANHQGLSDYSLAKDRIADLTLMGEFTAALQDIEFEAALDGTLDVVDNPNIQQVLDQVLSPKNTSVDDMIKVIRLMDHSNDFTYYVSKVFIGW</sequence>
<keyword evidence="3" id="KW-1185">Reference proteome</keyword>
<evidence type="ECO:0000313" key="2">
    <source>
        <dbReference type="EMBL" id="KAF9580315.1"/>
    </source>
</evidence>
<evidence type="ECO:0000313" key="3">
    <source>
        <dbReference type="Proteomes" id="UP000780801"/>
    </source>
</evidence>
<reference evidence="2" key="1">
    <citation type="journal article" date="2020" name="Fungal Divers.">
        <title>Resolving the Mortierellaceae phylogeny through synthesis of multi-gene phylogenetics and phylogenomics.</title>
        <authorList>
            <person name="Vandepol N."/>
            <person name="Liber J."/>
            <person name="Desiro A."/>
            <person name="Na H."/>
            <person name="Kennedy M."/>
            <person name="Barry K."/>
            <person name="Grigoriev I.V."/>
            <person name="Miller A.N."/>
            <person name="O'Donnell K."/>
            <person name="Stajich J.E."/>
            <person name="Bonito G."/>
        </authorList>
    </citation>
    <scope>NUCLEOTIDE SEQUENCE</scope>
    <source>
        <strain evidence="2">KOD1015</strain>
    </source>
</reference>
<evidence type="ECO:0000256" key="1">
    <source>
        <dbReference type="SAM" id="MobiDB-lite"/>
    </source>
</evidence>
<accession>A0A9P6KD37</accession>
<organism evidence="2 3">
    <name type="scientific">Lunasporangiospora selenospora</name>
    <dbReference type="NCBI Taxonomy" id="979761"/>
    <lineage>
        <taxon>Eukaryota</taxon>
        <taxon>Fungi</taxon>
        <taxon>Fungi incertae sedis</taxon>
        <taxon>Mucoromycota</taxon>
        <taxon>Mortierellomycotina</taxon>
        <taxon>Mortierellomycetes</taxon>
        <taxon>Mortierellales</taxon>
        <taxon>Mortierellaceae</taxon>
        <taxon>Lunasporangiospora</taxon>
    </lineage>
</organism>
<feature type="region of interest" description="Disordered" evidence="1">
    <location>
        <begin position="50"/>
        <end position="72"/>
    </location>
</feature>
<dbReference type="AlphaFoldDB" id="A0A9P6KD37"/>
<gene>
    <name evidence="2" type="ORF">BGW38_003088</name>
</gene>
<dbReference type="EMBL" id="JAABOA010002141">
    <property type="protein sequence ID" value="KAF9580315.1"/>
    <property type="molecule type" value="Genomic_DNA"/>
</dbReference>
<dbReference type="Proteomes" id="UP000780801">
    <property type="component" value="Unassembled WGS sequence"/>
</dbReference>
<comment type="caution">
    <text evidence="2">The sequence shown here is derived from an EMBL/GenBank/DDBJ whole genome shotgun (WGS) entry which is preliminary data.</text>
</comment>
<proteinExistence type="predicted"/>
<dbReference type="OrthoDB" id="2384033at2759"/>
<protein>
    <submittedName>
        <fullName evidence="2">Uncharacterized protein</fullName>
    </submittedName>
</protein>
<name>A0A9P6KD37_9FUNG</name>